<evidence type="ECO:0000256" key="2">
    <source>
        <dbReference type="ARBA" id="ARBA00022630"/>
    </source>
</evidence>
<dbReference type="GO" id="GO:0005524">
    <property type="term" value="F:ATP binding"/>
    <property type="evidence" value="ECO:0007669"/>
    <property type="project" value="UniProtKB-KW"/>
</dbReference>
<evidence type="ECO:0000259" key="9">
    <source>
        <dbReference type="SMART" id="SM00904"/>
    </source>
</evidence>
<dbReference type="EC" id="2.7.1.26" evidence="1"/>
<evidence type="ECO:0000256" key="1">
    <source>
        <dbReference type="ARBA" id="ARBA00012105"/>
    </source>
</evidence>
<protein>
    <recommendedName>
        <fullName evidence="1">riboflavin kinase</fullName>
        <ecNumber evidence="1">2.7.1.26</ecNumber>
    </recommendedName>
</protein>
<keyword evidence="11" id="KW-1185">Reference proteome</keyword>
<dbReference type="KEGG" id="ada:A5CPEGH6_18560"/>
<dbReference type="Pfam" id="PF01687">
    <property type="entry name" value="Flavokinase"/>
    <property type="match status" value="1"/>
</dbReference>
<dbReference type="Gene3D" id="2.40.30.30">
    <property type="entry name" value="Riboflavin kinase-like"/>
    <property type="match status" value="1"/>
</dbReference>
<evidence type="ECO:0000313" key="10">
    <source>
        <dbReference type="EMBL" id="BBL07218.1"/>
    </source>
</evidence>
<keyword evidence="6" id="KW-0067">ATP-binding</keyword>
<dbReference type="PANTHER" id="PTHR22749">
    <property type="entry name" value="RIBOFLAVIN KINASE/FMN ADENYLYLTRANSFERASE"/>
    <property type="match status" value="1"/>
</dbReference>
<dbReference type="Proteomes" id="UP000319374">
    <property type="component" value="Chromosome"/>
</dbReference>
<dbReference type="SMART" id="SM00904">
    <property type="entry name" value="Flavokinase"/>
    <property type="match status" value="1"/>
</dbReference>
<evidence type="ECO:0000313" key="11">
    <source>
        <dbReference type="Proteomes" id="UP000319374"/>
    </source>
</evidence>
<dbReference type="GO" id="GO:0009398">
    <property type="term" value="P:FMN biosynthetic process"/>
    <property type="evidence" value="ECO:0007669"/>
    <property type="project" value="TreeGrafter"/>
</dbReference>
<dbReference type="GO" id="GO:0008531">
    <property type="term" value="F:riboflavin kinase activity"/>
    <property type="evidence" value="ECO:0007669"/>
    <property type="project" value="UniProtKB-EC"/>
</dbReference>
<evidence type="ECO:0000256" key="7">
    <source>
        <dbReference type="ARBA" id="ARBA00047880"/>
    </source>
</evidence>
<evidence type="ECO:0000256" key="5">
    <source>
        <dbReference type="ARBA" id="ARBA00022741"/>
    </source>
</evidence>
<accession>A0A4Y1X4H0</accession>
<dbReference type="InterPro" id="IPR023465">
    <property type="entry name" value="Riboflavin_kinase_dom_sf"/>
</dbReference>
<keyword evidence="2" id="KW-0285">Flavoprotein</keyword>
<dbReference type="InterPro" id="IPR023468">
    <property type="entry name" value="Riboflavin_kinase"/>
</dbReference>
<feature type="region of interest" description="Disordered" evidence="8">
    <location>
        <begin position="1"/>
        <end position="43"/>
    </location>
</feature>
<evidence type="ECO:0000256" key="6">
    <source>
        <dbReference type="ARBA" id="ARBA00022840"/>
    </source>
</evidence>
<comment type="catalytic activity">
    <reaction evidence="7">
        <text>riboflavin + ATP = FMN + ADP + H(+)</text>
        <dbReference type="Rhea" id="RHEA:14357"/>
        <dbReference type="ChEBI" id="CHEBI:15378"/>
        <dbReference type="ChEBI" id="CHEBI:30616"/>
        <dbReference type="ChEBI" id="CHEBI:57986"/>
        <dbReference type="ChEBI" id="CHEBI:58210"/>
        <dbReference type="ChEBI" id="CHEBI:456216"/>
        <dbReference type="EC" id="2.7.1.26"/>
    </reaction>
</comment>
<dbReference type="RefSeq" id="WP_232522864.1">
    <property type="nucleotide sequence ID" value="NZ_AP019736.1"/>
</dbReference>
<dbReference type="InterPro" id="IPR015865">
    <property type="entry name" value="Riboflavin_kinase_bac/euk"/>
</dbReference>
<dbReference type="PANTHER" id="PTHR22749:SF6">
    <property type="entry name" value="RIBOFLAVIN KINASE"/>
    <property type="match status" value="1"/>
</dbReference>
<evidence type="ECO:0000256" key="8">
    <source>
        <dbReference type="SAM" id="MobiDB-lite"/>
    </source>
</evidence>
<dbReference type="AlphaFoldDB" id="A0A4Y1X4H0"/>
<proteinExistence type="predicted"/>
<evidence type="ECO:0000256" key="3">
    <source>
        <dbReference type="ARBA" id="ARBA00022643"/>
    </source>
</evidence>
<feature type="compositionally biased region" description="Basic and acidic residues" evidence="8">
    <location>
        <begin position="1"/>
        <end position="23"/>
    </location>
</feature>
<keyword evidence="3" id="KW-0288">FMN</keyword>
<organism evidence="10 11">
    <name type="scientific">Alistipes dispar</name>
    <dbReference type="NCBI Taxonomy" id="2585119"/>
    <lineage>
        <taxon>Bacteria</taxon>
        <taxon>Pseudomonadati</taxon>
        <taxon>Bacteroidota</taxon>
        <taxon>Bacteroidia</taxon>
        <taxon>Bacteroidales</taxon>
        <taxon>Rikenellaceae</taxon>
        <taxon>Alistipes</taxon>
    </lineage>
</organism>
<name>A0A4Y1X4H0_9BACT</name>
<dbReference type="GO" id="GO:0009231">
    <property type="term" value="P:riboflavin biosynthetic process"/>
    <property type="evidence" value="ECO:0007669"/>
    <property type="project" value="InterPro"/>
</dbReference>
<keyword evidence="5" id="KW-0547">Nucleotide-binding</keyword>
<reference evidence="11" key="1">
    <citation type="submission" date="2019-06" db="EMBL/GenBank/DDBJ databases">
        <title>Alistipes onderdonkii subsp. vulgaris subsp. nov., Alistipes dispar sp. nov. and Alistipes communis sp. nov., isolated from human faeces, and creation of Alistipes onderdonkii subsp. onderdonkii subsp. nov.</title>
        <authorList>
            <person name="Sakamoto M."/>
            <person name="Ikeyama N."/>
            <person name="Ogata Y."/>
            <person name="Suda W."/>
            <person name="Iino T."/>
            <person name="Hattori M."/>
            <person name="Ohkuma M."/>
        </authorList>
    </citation>
    <scope>NUCLEOTIDE SEQUENCE [LARGE SCALE GENOMIC DNA]</scope>
    <source>
        <strain evidence="11">5CPEGH6</strain>
    </source>
</reference>
<dbReference type="GeneID" id="98673840"/>
<keyword evidence="4" id="KW-0808">Transferase</keyword>
<dbReference type="SUPFAM" id="SSF82114">
    <property type="entry name" value="Riboflavin kinase-like"/>
    <property type="match status" value="1"/>
</dbReference>
<dbReference type="EMBL" id="AP019736">
    <property type="protein sequence ID" value="BBL07218.1"/>
    <property type="molecule type" value="Genomic_DNA"/>
</dbReference>
<feature type="domain" description="Riboflavin kinase" evidence="9">
    <location>
        <begin position="48"/>
        <end position="166"/>
    </location>
</feature>
<gene>
    <name evidence="10" type="ORF">A5CPEGH6_18560</name>
</gene>
<evidence type="ECO:0000256" key="4">
    <source>
        <dbReference type="ARBA" id="ARBA00022679"/>
    </source>
</evidence>
<sequence length="170" mass="18485">MAERSEERVRAAVSAPERREAERTVPGQSAPEGGSPEQHVPGRDAAGMIVEGVVEHGRRLGRELGFPTANLPVPEHFGASDGVYRTRATVGGRTFDAMSNLGSNPSVGGVERRLETHIFGFGGELYGLRLRVELLGKIRDERRFASVGELRAQIARDRETVLAQIAGERE</sequence>